<gene>
    <name evidence="1" type="ORF">LOK49_LG14G01327</name>
</gene>
<proteinExistence type="predicted"/>
<name>A0ACC0FD30_9ERIC</name>
<organism evidence="1 2">
    <name type="scientific">Camellia lanceoleosa</name>
    <dbReference type="NCBI Taxonomy" id="1840588"/>
    <lineage>
        <taxon>Eukaryota</taxon>
        <taxon>Viridiplantae</taxon>
        <taxon>Streptophyta</taxon>
        <taxon>Embryophyta</taxon>
        <taxon>Tracheophyta</taxon>
        <taxon>Spermatophyta</taxon>
        <taxon>Magnoliopsida</taxon>
        <taxon>eudicotyledons</taxon>
        <taxon>Gunneridae</taxon>
        <taxon>Pentapetalae</taxon>
        <taxon>asterids</taxon>
        <taxon>Ericales</taxon>
        <taxon>Theaceae</taxon>
        <taxon>Camellia</taxon>
    </lineage>
</organism>
<protein>
    <submittedName>
        <fullName evidence="1">Uncharacterized protein</fullName>
    </submittedName>
</protein>
<comment type="caution">
    <text evidence="1">The sequence shown here is derived from an EMBL/GenBank/DDBJ whole genome shotgun (WGS) entry which is preliminary data.</text>
</comment>
<sequence>MLLEPDGTTQCDPNNHKFLVLNHMLWDAMAVVLDLSASGAAKSPYMKIRNKFGLLSNHWMVQNPNPR</sequence>
<keyword evidence="2" id="KW-1185">Reference proteome</keyword>
<dbReference type="EMBL" id="CM045772">
    <property type="protein sequence ID" value="KAI7986550.1"/>
    <property type="molecule type" value="Genomic_DNA"/>
</dbReference>
<reference evidence="1 2" key="1">
    <citation type="journal article" date="2022" name="Plant J.">
        <title>Chromosome-level genome of Camellia lanceoleosa provides a valuable resource for understanding genome evolution and self-incompatibility.</title>
        <authorList>
            <person name="Gong W."/>
            <person name="Xiao S."/>
            <person name="Wang L."/>
            <person name="Liao Z."/>
            <person name="Chang Y."/>
            <person name="Mo W."/>
            <person name="Hu G."/>
            <person name="Li W."/>
            <person name="Zhao G."/>
            <person name="Zhu H."/>
            <person name="Hu X."/>
            <person name="Ji K."/>
            <person name="Xiang X."/>
            <person name="Song Q."/>
            <person name="Yuan D."/>
            <person name="Jin S."/>
            <person name="Zhang L."/>
        </authorList>
    </citation>
    <scope>NUCLEOTIDE SEQUENCE [LARGE SCALE GENOMIC DNA]</scope>
    <source>
        <strain evidence="1">SQ_2022a</strain>
    </source>
</reference>
<evidence type="ECO:0000313" key="1">
    <source>
        <dbReference type="EMBL" id="KAI7986550.1"/>
    </source>
</evidence>
<dbReference type="Proteomes" id="UP001060215">
    <property type="component" value="Chromosome 15"/>
</dbReference>
<accession>A0ACC0FD30</accession>
<evidence type="ECO:0000313" key="2">
    <source>
        <dbReference type="Proteomes" id="UP001060215"/>
    </source>
</evidence>